<dbReference type="RefSeq" id="WP_116613495.1">
    <property type="nucleotide sequence ID" value="NZ_CAJZAT010000162.1"/>
</dbReference>
<gene>
    <name evidence="2" type="ORF">C7402_11836</name>
</gene>
<evidence type="ECO:0000313" key="2">
    <source>
        <dbReference type="EMBL" id="PVX75104.1"/>
    </source>
</evidence>
<dbReference type="EMBL" id="QEOB01000018">
    <property type="protein sequence ID" value="PVX75104.1"/>
    <property type="molecule type" value="Genomic_DNA"/>
</dbReference>
<name>A0ABX5KDB1_9BURK</name>
<comment type="caution">
    <text evidence="2">The sequence shown here is derived from an EMBL/GenBank/DDBJ whole genome shotgun (WGS) entry which is preliminary data.</text>
</comment>
<comment type="similarity">
    <text evidence="1">Belongs to the HyuE racemase family.</text>
</comment>
<accession>A0ABX5KDB1</accession>
<organism evidence="2 3">
    <name type="scientific">Paraburkholderia unamae</name>
    <dbReference type="NCBI Taxonomy" id="219649"/>
    <lineage>
        <taxon>Bacteria</taxon>
        <taxon>Pseudomonadati</taxon>
        <taxon>Pseudomonadota</taxon>
        <taxon>Betaproteobacteria</taxon>
        <taxon>Burkholderiales</taxon>
        <taxon>Burkholderiaceae</taxon>
        <taxon>Paraburkholderia</taxon>
    </lineage>
</organism>
<evidence type="ECO:0000313" key="3">
    <source>
        <dbReference type="Proteomes" id="UP000245712"/>
    </source>
</evidence>
<dbReference type="InterPro" id="IPR052186">
    <property type="entry name" value="Hydantoin_racemase-like"/>
</dbReference>
<dbReference type="Gene3D" id="3.40.50.12500">
    <property type="match status" value="1"/>
</dbReference>
<sequence>MKIRIILPIRGDALIPEVLNEARHWALPTTTIDAVSLHSGSTSIESEYDDVMNGPGILAQVKQAAADKVDAIFVTCFADPAVPAAREIADMPVVGGFEPAVLTALGLGERIAFITVLPEVLPMLRALSRSYGIESRIAPPRVVNIPVQQLTDRRKLLAALLEQAKDAVVTRNEADVIVLGCTGMLGVAQDLQAALLEATHVHVPVVDPTAAAITWLESAHRMGLRPSRTTYMPPLNPH</sequence>
<dbReference type="Proteomes" id="UP000245712">
    <property type="component" value="Unassembled WGS sequence"/>
</dbReference>
<keyword evidence="3" id="KW-1185">Reference proteome</keyword>
<reference evidence="2 3" key="1">
    <citation type="submission" date="2018-05" db="EMBL/GenBank/DDBJ databases">
        <title>Genomic Encyclopedia of Type Strains, Phase IV (KMG-V): Genome sequencing to study the core and pangenomes of soil and plant-associated prokaryotes.</title>
        <authorList>
            <person name="Whitman W."/>
        </authorList>
    </citation>
    <scope>NUCLEOTIDE SEQUENCE [LARGE SCALE GENOMIC DNA]</scope>
    <source>
        <strain evidence="2 3">SCZa-39</strain>
    </source>
</reference>
<dbReference type="InterPro" id="IPR053714">
    <property type="entry name" value="Iso_Racemase_Enz_sf"/>
</dbReference>
<evidence type="ECO:0000256" key="1">
    <source>
        <dbReference type="ARBA" id="ARBA00038414"/>
    </source>
</evidence>
<proteinExistence type="inferred from homology"/>
<dbReference type="InterPro" id="IPR015942">
    <property type="entry name" value="Asp/Glu/hydantoin_racemase"/>
</dbReference>
<protein>
    <submittedName>
        <fullName evidence="2">Allantoin racemase</fullName>
    </submittedName>
</protein>
<dbReference type="PANTHER" id="PTHR28047">
    <property type="entry name" value="PROTEIN DCG1"/>
    <property type="match status" value="1"/>
</dbReference>
<dbReference type="PANTHER" id="PTHR28047:SF5">
    <property type="entry name" value="PROTEIN DCG1"/>
    <property type="match status" value="1"/>
</dbReference>
<dbReference type="Pfam" id="PF01177">
    <property type="entry name" value="Asp_Glu_race"/>
    <property type="match status" value="1"/>
</dbReference>